<dbReference type="GO" id="GO:0030943">
    <property type="term" value="F:mitochondrion targeting sequence binding"/>
    <property type="evidence" value="ECO:0007669"/>
    <property type="project" value="TreeGrafter"/>
</dbReference>
<dbReference type="GO" id="GO:0045039">
    <property type="term" value="P:protein insertion into mitochondrial inner membrane"/>
    <property type="evidence" value="ECO:0007669"/>
    <property type="project" value="TreeGrafter"/>
</dbReference>
<feature type="compositionally biased region" description="Basic and acidic residues" evidence="11">
    <location>
        <begin position="76"/>
        <end position="94"/>
    </location>
</feature>
<dbReference type="OrthoDB" id="2942533at2759"/>
<gene>
    <name evidence="12" type="ORF">H0H81_009373</name>
</gene>
<dbReference type="SUPFAM" id="SSF48452">
    <property type="entry name" value="TPR-like"/>
    <property type="match status" value="1"/>
</dbReference>
<evidence type="ECO:0000256" key="4">
    <source>
        <dbReference type="ARBA" id="ARBA00022787"/>
    </source>
</evidence>
<dbReference type="PROSITE" id="PS50005">
    <property type="entry name" value="TPR"/>
    <property type="match status" value="1"/>
</dbReference>
<evidence type="ECO:0000313" key="13">
    <source>
        <dbReference type="Proteomes" id="UP000717328"/>
    </source>
</evidence>
<keyword evidence="7" id="KW-0496">Mitochondrion</keyword>
<evidence type="ECO:0000256" key="9">
    <source>
        <dbReference type="ARBA" id="ARBA00038030"/>
    </source>
</evidence>
<evidence type="ECO:0000256" key="11">
    <source>
        <dbReference type="SAM" id="MobiDB-lite"/>
    </source>
</evidence>
<accession>A0A9P7FVV2</accession>
<protein>
    <recommendedName>
        <fullName evidence="14">Mitochondrial import receptor subunit TOM70</fullName>
    </recommendedName>
</protein>
<evidence type="ECO:0000256" key="6">
    <source>
        <dbReference type="ARBA" id="ARBA00022989"/>
    </source>
</evidence>
<keyword evidence="4" id="KW-1000">Mitochondrion outer membrane</keyword>
<dbReference type="GO" id="GO:0005741">
    <property type="term" value="C:mitochondrial outer membrane"/>
    <property type="evidence" value="ECO:0007669"/>
    <property type="project" value="UniProtKB-SubCell"/>
</dbReference>
<comment type="similarity">
    <text evidence="9">Belongs to the Tom70 family.</text>
</comment>
<dbReference type="Proteomes" id="UP000717328">
    <property type="component" value="Unassembled WGS sequence"/>
</dbReference>
<proteinExistence type="inferred from homology"/>
<organism evidence="12 13">
    <name type="scientific">Sphagnurus paluster</name>
    <dbReference type="NCBI Taxonomy" id="117069"/>
    <lineage>
        <taxon>Eukaryota</taxon>
        <taxon>Fungi</taxon>
        <taxon>Dikarya</taxon>
        <taxon>Basidiomycota</taxon>
        <taxon>Agaricomycotina</taxon>
        <taxon>Agaricomycetes</taxon>
        <taxon>Agaricomycetidae</taxon>
        <taxon>Agaricales</taxon>
        <taxon>Tricholomatineae</taxon>
        <taxon>Lyophyllaceae</taxon>
        <taxon>Sphagnurus</taxon>
    </lineage>
</organism>
<comment type="caution">
    <text evidence="12">The sequence shown here is derived from an EMBL/GenBank/DDBJ whole genome shotgun (WGS) entry which is preliminary data.</text>
</comment>
<keyword evidence="8" id="KW-0472">Membrane</keyword>
<keyword evidence="6" id="KW-1133">Transmembrane helix</keyword>
<evidence type="ECO:0000313" key="12">
    <source>
        <dbReference type="EMBL" id="KAG5636022.1"/>
    </source>
</evidence>
<dbReference type="InterPro" id="IPR019734">
    <property type="entry name" value="TPR_rpt"/>
</dbReference>
<dbReference type="Gene3D" id="1.25.40.10">
    <property type="entry name" value="Tetratricopeptide repeat domain"/>
    <property type="match status" value="2"/>
</dbReference>
<evidence type="ECO:0000256" key="2">
    <source>
        <dbReference type="ARBA" id="ARBA00022692"/>
    </source>
</evidence>
<evidence type="ECO:0000256" key="3">
    <source>
        <dbReference type="ARBA" id="ARBA00022737"/>
    </source>
</evidence>
<keyword evidence="5 10" id="KW-0802">TPR repeat</keyword>
<feature type="region of interest" description="Disordered" evidence="11">
    <location>
        <begin position="45"/>
        <end position="104"/>
    </location>
</feature>
<sequence length="353" mass="38644">MASSTPEPATLLERAQSFLSENKRAVLLGTAAALAVGGVAYYAATSSRPRSELDDAEKGPKKDKKKGGKGKKKKTVKDTEGPILEERERPKPNVEDADALPDTPLTAEQIASMSTEERARLAATFKEKGNSAYKERRYAQAAVLYTRAIEVTPKPEPVFYSNRAACYVNMQPPQHALVVEDCDEALKLDSNYVKALNRRAIALEGLDRFEEALRDFTAATILDKFSNQGTAQAVERVLQKLASKKAAEIIATREPRLPSFTFIQAYFAAFRPRAHPTMPENPSTGDQTLLLALQALDAADYAHAVTFAGEAIDQGISWDEGRAEALNLRGTFKYVIHLPSRANCFLSSLHLGS</sequence>
<reference evidence="12" key="2">
    <citation type="submission" date="2021-10" db="EMBL/GenBank/DDBJ databases">
        <title>Phylogenomics reveals ancestral predisposition of the termite-cultivated fungus Termitomyces towards a domesticated lifestyle.</title>
        <authorList>
            <person name="Auxier B."/>
            <person name="Grum-Grzhimaylo A."/>
            <person name="Cardenas M.E."/>
            <person name="Lodge J.D."/>
            <person name="Laessoe T."/>
            <person name="Pedersen O."/>
            <person name="Smith M.E."/>
            <person name="Kuyper T.W."/>
            <person name="Franco-Molano E.A."/>
            <person name="Baroni T.J."/>
            <person name="Aanen D.K."/>
        </authorList>
    </citation>
    <scope>NUCLEOTIDE SEQUENCE</scope>
    <source>
        <strain evidence="12">D49</strain>
    </source>
</reference>
<dbReference type="SMART" id="SM00028">
    <property type="entry name" value="TPR"/>
    <property type="match status" value="3"/>
</dbReference>
<evidence type="ECO:0000256" key="10">
    <source>
        <dbReference type="PROSITE-ProRule" id="PRU00339"/>
    </source>
</evidence>
<reference evidence="12" key="1">
    <citation type="submission" date="2021-02" db="EMBL/GenBank/DDBJ databases">
        <authorList>
            <person name="Nieuwenhuis M."/>
            <person name="Van De Peppel L.J.J."/>
        </authorList>
    </citation>
    <scope>NUCLEOTIDE SEQUENCE</scope>
    <source>
        <strain evidence="12">D49</strain>
    </source>
</reference>
<dbReference type="GO" id="GO:0030150">
    <property type="term" value="P:protein import into mitochondrial matrix"/>
    <property type="evidence" value="ECO:0007669"/>
    <property type="project" value="TreeGrafter"/>
</dbReference>
<dbReference type="GO" id="GO:0008320">
    <property type="term" value="F:protein transmembrane transporter activity"/>
    <property type="evidence" value="ECO:0007669"/>
    <property type="project" value="TreeGrafter"/>
</dbReference>
<dbReference type="AlphaFoldDB" id="A0A9P7FVV2"/>
<dbReference type="PANTHER" id="PTHR46208">
    <property type="entry name" value="MITOCHONDRIAL IMPORT RECEPTOR SUBUNIT TOM70"/>
    <property type="match status" value="1"/>
</dbReference>
<feature type="compositionally biased region" description="Basic residues" evidence="11">
    <location>
        <begin position="61"/>
        <end position="75"/>
    </location>
</feature>
<dbReference type="InterPro" id="IPR011990">
    <property type="entry name" value="TPR-like_helical_dom_sf"/>
</dbReference>
<keyword evidence="3" id="KW-0677">Repeat</keyword>
<evidence type="ECO:0008006" key="14">
    <source>
        <dbReference type="Google" id="ProtNLM"/>
    </source>
</evidence>
<feature type="compositionally biased region" description="Basic and acidic residues" evidence="11">
    <location>
        <begin position="49"/>
        <end position="60"/>
    </location>
</feature>
<comment type="subcellular location">
    <subcellularLocation>
        <location evidence="1">Mitochondrion outer membrane</location>
        <topology evidence="1">Single-pass membrane protein</topology>
    </subcellularLocation>
</comment>
<keyword evidence="2" id="KW-0812">Transmembrane</keyword>
<evidence type="ECO:0000256" key="8">
    <source>
        <dbReference type="ARBA" id="ARBA00023136"/>
    </source>
</evidence>
<dbReference type="EMBL" id="JABCKI010005987">
    <property type="protein sequence ID" value="KAG5636022.1"/>
    <property type="molecule type" value="Genomic_DNA"/>
</dbReference>
<dbReference type="PANTHER" id="PTHR46208:SF1">
    <property type="entry name" value="MITOCHONDRIAL IMPORT RECEPTOR SUBUNIT TOM70"/>
    <property type="match status" value="1"/>
</dbReference>
<evidence type="ECO:0000256" key="7">
    <source>
        <dbReference type="ARBA" id="ARBA00023128"/>
    </source>
</evidence>
<evidence type="ECO:0000256" key="1">
    <source>
        <dbReference type="ARBA" id="ARBA00004572"/>
    </source>
</evidence>
<keyword evidence="13" id="KW-1185">Reference proteome</keyword>
<name>A0A9P7FVV2_9AGAR</name>
<feature type="repeat" description="TPR" evidence="10">
    <location>
        <begin position="122"/>
        <end position="155"/>
    </location>
</feature>
<evidence type="ECO:0000256" key="5">
    <source>
        <dbReference type="ARBA" id="ARBA00022803"/>
    </source>
</evidence>